<dbReference type="STRING" id="1123377.GCA_000423885_01051"/>
<keyword evidence="10" id="KW-1185">Reference proteome</keyword>
<dbReference type="EC" id="4.1.2.14" evidence="5"/>
<dbReference type="Proteomes" id="UP000308508">
    <property type="component" value="Unassembled WGS sequence"/>
</dbReference>
<dbReference type="PROSITE" id="PS00160">
    <property type="entry name" value="ALDOLASE_KDPG_KHG_2"/>
    <property type="match status" value="1"/>
</dbReference>
<dbReference type="Pfam" id="PF01081">
    <property type="entry name" value="Aldolase"/>
    <property type="match status" value="1"/>
</dbReference>
<dbReference type="EMBL" id="SROY01000007">
    <property type="protein sequence ID" value="TLX20839.1"/>
    <property type="molecule type" value="Genomic_DNA"/>
</dbReference>
<dbReference type="PANTHER" id="PTHR30246:SF1">
    <property type="entry name" value="2-DEHYDRO-3-DEOXY-6-PHOSPHOGALACTONATE ALDOLASE-RELATED"/>
    <property type="match status" value="1"/>
</dbReference>
<dbReference type="GO" id="GO:0008675">
    <property type="term" value="F:2-dehydro-3-deoxy-phosphogluconate aldolase activity"/>
    <property type="evidence" value="ECO:0007669"/>
    <property type="project" value="UniProtKB-EC"/>
</dbReference>
<name>A0A5R9PBE9_9GAMM</name>
<comment type="catalytic activity">
    <reaction evidence="1">
        <text>2-dehydro-3-deoxy-6-phospho-D-gluconate = D-glyceraldehyde 3-phosphate + pyruvate</text>
        <dbReference type="Rhea" id="RHEA:17089"/>
        <dbReference type="ChEBI" id="CHEBI:15361"/>
        <dbReference type="ChEBI" id="CHEBI:57569"/>
        <dbReference type="ChEBI" id="CHEBI:59776"/>
        <dbReference type="EC" id="4.1.2.14"/>
    </reaction>
</comment>
<dbReference type="InterPro" id="IPR031338">
    <property type="entry name" value="KDPG/KHG_AS_2"/>
</dbReference>
<keyword evidence="7" id="KW-0704">Schiff base</keyword>
<comment type="caution">
    <text evidence="9">The sequence shown here is derived from an EMBL/GenBank/DDBJ whole genome shotgun (WGS) entry which is preliminary data.</text>
</comment>
<dbReference type="NCBIfam" id="NF004325">
    <property type="entry name" value="PRK05718.1"/>
    <property type="match status" value="1"/>
</dbReference>
<dbReference type="InterPro" id="IPR031337">
    <property type="entry name" value="KDPG/KHG_AS_1"/>
</dbReference>
<evidence type="ECO:0000313" key="9">
    <source>
        <dbReference type="EMBL" id="TLX20839.1"/>
    </source>
</evidence>
<evidence type="ECO:0000313" key="10">
    <source>
        <dbReference type="Proteomes" id="UP000308508"/>
    </source>
</evidence>
<reference evidence="9 10" key="1">
    <citation type="submission" date="2019-04" db="EMBL/GenBank/DDBJ databases">
        <authorList>
            <person name="Grouzdev D.S."/>
            <person name="Nazina T.N."/>
        </authorList>
    </citation>
    <scope>NUCLEOTIDE SEQUENCE [LARGE SCALE GENOMIC DNA]</scope>
    <source>
        <strain evidence="9 10">SHC 3-19</strain>
    </source>
</reference>
<evidence type="ECO:0000256" key="8">
    <source>
        <dbReference type="ARBA" id="ARBA00023277"/>
    </source>
</evidence>
<dbReference type="CDD" id="cd00452">
    <property type="entry name" value="KDPG_aldolase"/>
    <property type="match status" value="1"/>
</dbReference>
<evidence type="ECO:0000256" key="4">
    <source>
        <dbReference type="ARBA" id="ARBA00011233"/>
    </source>
</evidence>
<sequence length="217" mass="22586">MFDTARHSQLVDAVFARAPVVPVITIDRIEDALPLCRALADNGLPVLEVTLRTACALDAIALLARELPQACVGAGTVLSEADLRRVEAAGAQFAISPGCTDALYASAKQCATPLIPGVATASELMRGLEHGWQRFKFFPAEASGGVAALKGFAGPLPMARLCPTGGIDIAKAPAYLALPNVACVGGSWMLPADAIKSGDWERIGKLAREAAALTRKP</sequence>
<evidence type="ECO:0000256" key="3">
    <source>
        <dbReference type="ARBA" id="ARBA00006906"/>
    </source>
</evidence>
<dbReference type="NCBIfam" id="TIGR01182">
    <property type="entry name" value="eda"/>
    <property type="match status" value="1"/>
</dbReference>
<keyword evidence="8" id="KW-0119">Carbohydrate metabolism</keyword>
<comment type="pathway">
    <text evidence="2">Carbohydrate acid metabolism; 2-dehydro-3-deoxy-D-gluconate degradation; D-glyceraldehyde 3-phosphate and pyruvate from 2-dehydro-3-deoxy-D-gluconate: step 2/2.</text>
</comment>
<dbReference type="InterPro" id="IPR000887">
    <property type="entry name" value="Aldlse_KDPG_KHG"/>
</dbReference>
<dbReference type="AlphaFoldDB" id="A0A5R9PBE9"/>
<evidence type="ECO:0000256" key="1">
    <source>
        <dbReference type="ARBA" id="ARBA00000654"/>
    </source>
</evidence>
<accession>A0A5R9PBE9</accession>
<protein>
    <recommendedName>
        <fullName evidence="5">2-dehydro-3-deoxy-phosphogluconate aldolase</fullName>
        <ecNumber evidence="5">4.1.2.14</ecNumber>
    </recommendedName>
</protein>
<evidence type="ECO:0000256" key="5">
    <source>
        <dbReference type="ARBA" id="ARBA00013063"/>
    </source>
</evidence>
<organism evidence="9 10">
    <name type="scientific">Thermomonas fusca</name>
    <dbReference type="NCBI Taxonomy" id="215690"/>
    <lineage>
        <taxon>Bacteria</taxon>
        <taxon>Pseudomonadati</taxon>
        <taxon>Pseudomonadota</taxon>
        <taxon>Gammaproteobacteria</taxon>
        <taxon>Lysobacterales</taxon>
        <taxon>Lysobacteraceae</taxon>
        <taxon>Thermomonas</taxon>
    </lineage>
</organism>
<comment type="subunit">
    <text evidence="4">Homotrimer.</text>
</comment>
<dbReference type="SUPFAM" id="SSF51569">
    <property type="entry name" value="Aldolase"/>
    <property type="match status" value="1"/>
</dbReference>
<evidence type="ECO:0000256" key="7">
    <source>
        <dbReference type="ARBA" id="ARBA00023270"/>
    </source>
</evidence>
<proteinExistence type="inferred from homology"/>
<comment type="similarity">
    <text evidence="3">Belongs to the KHG/KDPG aldolase family.</text>
</comment>
<evidence type="ECO:0000256" key="2">
    <source>
        <dbReference type="ARBA" id="ARBA00004736"/>
    </source>
</evidence>
<keyword evidence="6" id="KW-0456">Lyase</keyword>
<dbReference type="Gene3D" id="3.20.20.70">
    <property type="entry name" value="Aldolase class I"/>
    <property type="match status" value="1"/>
</dbReference>
<dbReference type="RefSeq" id="WP_138349813.1">
    <property type="nucleotide sequence ID" value="NZ_SROY01000007.1"/>
</dbReference>
<dbReference type="InterPro" id="IPR013785">
    <property type="entry name" value="Aldolase_TIM"/>
</dbReference>
<evidence type="ECO:0000256" key="6">
    <source>
        <dbReference type="ARBA" id="ARBA00023239"/>
    </source>
</evidence>
<dbReference type="PROSITE" id="PS00159">
    <property type="entry name" value="ALDOLASE_KDPG_KHG_1"/>
    <property type="match status" value="1"/>
</dbReference>
<dbReference type="PANTHER" id="PTHR30246">
    <property type="entry name" value="2-KETO-3-DEOXY-6-PHOSPHOGLUCONATE ALDOLASE"/>
    <property type="match status" value="1"/>
</dbReference>
<gene>
    <name evidence="9" type="ORF">E5S66_12695</name>
</gene>